<gene>
    <name evidence="8" type="ORF">EH243_08090</name>
</gene>
<dbReference type="Gene3D" id="1.20.1250.20">
    <property type="entry name" value="MFS general substrate transporter like domains"/>
    <property type="match status" value="2"/>
</dbReference>
<dbReference type="InterPro" id="IPR020846">
    <property type="entry name" value="MFS_dom"/>
</dbReference>
<evidence type="ECO:0000313" key="8">
    <source>
        <dbReference type="EMBL" id="RTE66073.1"/>
    </source>
</evidence>
<dbReference type="AlphaFoldDB" id="A0A430KRV5"/>
<dbReference type="PROSITE" id="PS50850">
    <property type="entry name" value="MFS"/>
    <property type="match status" value="1"/>
</dbReference>
<dbReference type="RefSeq" id="WP_126158146.1">
    <property type="nucleotide sequence ID" value="NZ_RQXW01000006.1"/>
</dbReference>
<dbReference type="InterPro" id="IPR050189">
    <property type="entry name" value="MFS_Efflux_Transporters"/>
</dbReference>
<keyword evidence="4 6" id="KW-1133">Transmembrane helix</keyword>
<keyword evidence="2" id="KW-1003">Cell membrane</keyword>
<evidence type="ECO:0000313" key="9">
    <source>
        <dbReference type="Proteomes" id="UP000283087"/>
    </source>
</evidence>
<reference evidence="8 9" key="1">
    <citation type="submission" date="2018-11" db="EMBL/GenBank/DDBJ databases">
        <title>The draft genome sequence of Amphritea opalescens ANRC-JH13T.</title>
        <authorList>
            <person name="Fang Z."/>
            <person name="Zhang Y."/>
            <person name="Han X."/>
        </authorList>
    </citation>
    <scope>NUCLEOTIDE SEQUENCE [LARGE SCALE GENOMIC DNA]</scope>
    <source>
        <strain evidence="8 9">ANRC-JH13</strain>
    </source>
</reference>
<feature type="transmembrane region" description="Helical" evidence="6">
    <location>
        <begin position="68"/>
        <end position="86"/>
    </location>
</feature>
<feature type="transmembrane region" description="Helical" evidence="6">
    <location>
        <begin position="297"/>
        <end position="316"/>
    </location>
</feature>
<feature type="transmembrane region" description="Helical" evidence="6">
    <location>
        <begin position="161"/>
        <end position="178"/>
    </location>
</feature>
<comment type="subcellular location">
    <subcellularLocation>
        <location evidence="1">Cell membrane</location>
        <topology evidence="1">Multi-pass membrane protein</topology>
    </subcellularLocation>
</comment>
<dbReference type="GO" id="GO:0022857">
    <property type="term" value="F:transmembrane transporter activity"/>
    <property type="evidence" value="ECO:0007669"/>
    <property type="project" value="InterPro"/>
</dbReference>
<dbReference type="InterPro" id="IPR011701">
    <property type="entry name" value="MFS"/>
</dbReference>
<name>A0A430KRV5_9GAMM</name>
<keyword evidence="9" id="KW-1185">Reference proteome</keyword>
<evidence type="ECO:0000256" key="3">
    <source>
        <dbReference type="ARBA" id="ARBA00022692"/>
    </source>
</evidence>
<dbReference type="PANTHER" id="PTHR43124:SF3">
    <property type="entry name" value="CHLORAMPHENICOL EFFLUX PUMP RV0191"/>
    <property type="match status" value="1"/>
</dbReference>
<accession>A0A430KRV5</accession>
<feature type="transmembrane region" description="Helical" evidence="6">
    <location>
        <begin position="369"/>
        <end position="389"/>
    </location>
</feature>
<feature type="transmembrane region" description="Helical" evidence="6">
    <location>
        <begin position="246"/>
        <end position="263"/>
    </location>
</feature>
<organism evidence="8 9">
    <name type="scientific">Amphritea opalescens</name>
    <dbReference type="NCBI Taxonomy" id="2490544"/>
    <lineage>
        <taxon>Bacteria</taxon>
        <taxon>Pseudomonadati</taxon>
        <taxon>Pseudomonadota</taxon>
        <taxon>Gammaproteobacteria</taxon>
        <taxon>Oceanospirillales</taxon>
        <taxon>Oceanospirillaceae</taxon>
        <taxon>Amphritea</taxon>
    </lineage>
</organism>
<keyword evidence="3 6" id="KW-0812">Transmembrane</keyword>
<evidence type="ECO:0000259" key="7">
    <source>
        <dbReference type="PROSITE" id="PS50850"/>
    </source>
</evidence>
<dbReference type="SUPFAM" id="SSF103473">
    <property type="entry name" value="MFS general substrate transporter"/>
    <property type="match status" value="1"/>
</dbReference>
<evidence type="ECO:0000256" key="1">
    <source>
        <dbReference type="ARBA" id="ARBA00004651"/>
    </source>
</evidence>
<feature type="transmembrane region" description="Helical" evidence="6">
    <location>
        <begin position="38"/>
        <end position="61"/>
    </location>
</feature>
<evidence type="ECO:0000256" key="4">
    <source>
        <dbReference type="ARBA" id="ARBA00022989"/>
    </source>
</evidence>
<feature type="transmembrane region" description="Helical" evidence="6">
    <location>
        <begin position="272"/>
        <end position="291"/>
    </location>
</feature>
<dbReference type="InterPro" id="IPR036259">
    <property type="entry name" value="MFS_trans_sf"/>
</dbReference>
<evidence type="ECO:0000256" key="6">
    <source>
        <dbReference type="SAM" id="Phobius"/>
    </source>
</evidence>
<feature type="transmembrane region" description="Helical" evidence="6">
    <location>
        <begin position="205"/>
        <end position="226"/>
    </location>
</feature>
<feature type="domain" description="Major facilitator superfamily (MFS) profile" evidence="7">
    <location>
        <begin position="1"/>
        <end position="395"/>
    </location>
</feature>
<keyword evidence="5 6" id="KW-0472">Membrane</keyword>
<dbReference type="Proteomes" id="UP000283087">
    <property type="component" value="Unassembled WGS sequence"/>
</dbReference>
<dbReference type="GO" id="GO:0005886">
    <property type="term" value="C:plasma membrane"/>
    <property type="evidence" value="ECO:0007669"/>
    <property type="project" value="UniProtKB-SubCell"/>
</dbReference>
<dbReference type="PANTHER" id="PTHR43124">
    <property type="entry name" value="PURINE EFFLUX PUMP PBUE"/>
    <property type="match status" value="1"/>
</dbReference>
<dbReference type="Pfam" id="PF07690">
    <property type="entry name" value="MFS_1"/>
    <property type="match status" value="1"/>
</dbReference>
<feature type="transmembrane region" description="Helical" evidence="6">
    <location>
        <begin position="127"/>
        <end position="149"/>
    </location>
</feature>
<dbReference type="OrthoDB" id="5291895at2"/>
<sequence>MIELAVLCAAYSISLFYRGMLAVIAPELSTELLLNESQLGLLSSAFFISFAVAQIPCGIALDRFGGRVTIASCLWFAVSGALLLSFTESYYWALLGQLLIGLGCAPVFTGAMLFIGRCFEASRFGYIAALVITIGSIGDLLGTMPLAMLAETIGWRDSMRLIAMLTALVALLCCYRLSSDKPTHNFESPLTMITGMFSILRIKELWLLFPMFLFSYAVLMTIRGVWSGPYLADLYHSGAAERGKVLMAMSLAMALGTFMLGWFDRRFKNTKAVVMVSALLAVLPLISLSIYPETSVWLAMCSFVLLGLFGFNYPLLMSHSRTFLLPQYMGRGMAVLTAVSIAGVALVQAVSGLLLDRAGRAELMSAEQYRLLFIMLAVMLLSATLIYGFSRRNGKADQPVTRILAGRKETIICSRGYLK</sequence>
<comment type="caution">
    <text evidence="8">The sequence shown here is derived from an EMBL/GenBank/DDBJ whole genome shotgun (WGS) entry which is preliminary data.</text>
</comment>
<evidence type="ECO:0000256" key="2">
    <source>
        <dbReference type="ARBA" id="ARBA00022475"/>
    </source>
</evidence>
<proteinExistence type="predicted"/>
<protein>
    <submittedName>
        <fullName evidence="8">MFS transporter</fullName>
    </submittedName>
</protein>
<evidence type="ECO:0000256" key="5">
    <source>
        <dbReference type="ARBA" id="ARBA00023136"/>
    </source>
</evidence>
<feature type="transmembrane region" description="Helical" evidence="6">
    <location>
        <begin position="92"/>
        <end position="115"/>
    </location>
</feature>
<feature type="transmembrane region" description="Helical" evidence="6">
    <location>
        <begin position="328"/>
        <end position="349"/>
    </location>
</feature>
<dbReference type="EMBL" id="RQXW01000006">
    <property type="protein sequence ID" value="RTE66073.1"/>
    <property type="molecule type" value="Genomic_DNA"/>
</dbReference>